<dbReference type="OrthoDB" id="1744133at2759"/>
<evidence type="ECO:0000313" key="2">
    <source>
        <dbReference type="Proteomes" id="UP000187406"/>
    </source>
</evidence>
<dbReference type="InParanoid" id="A0A1Q3DJQ0"/>
<gene>
    <name evidence="1" type="ORF">CFOL_v3_36118</name>
</gene>
<protein>
    <submittedName>
        <fullName evidence="1">Uncharacterized protein</fullName>
    </submittedName>
</protein>
<evidence type="ECO:0000313" key="1">
    <source>
        <dbReference type="EMBL" id="GAV92740.1"/>
    </source>
</evidence>
<dbReference type="EMBL" id="BDDD01011196">
    <property type="protein sequence ID" value="GAV92740.1"/>
    <property type="molecule type" value="Genomic_DNA"/>
</dbReference>
<keyword evidence="2" id="KW-1185">Reference proteome</keyword>
<proteinExistence type="predicted"/>
<sequence>MCNITRPILPWTSKVQWMTDHTKGNKFHHTLRKLALAATVYHIWIERNRRCFKNRFLPFPELVKRIREDVSGKLSIDNHAQRNDRHHSLCVNWGIPLVED</sequence>
<reference evidence="2" key="1">
    <citation type="submission" date="2016-04" db="EMBL/GenBank/DDBJ databases">
        <title>Cephalotus genome sequencing.</title>
        <authorList>
            <person name="Fukushima K."/>
            <person name="Hasebe M."/>
            <person name="Fang X."/>
        </authorList>
    </citation>
    <scope>NUCLEOTIDE SEQUENCE [LARGE SCALE GENOMIC DNA]</scope>
    <source>
        <strain evidence="2">cv. St1</strain>
    </source>
</reference>
<dbReference type="AlphaFoldDB" id="A0A1Q3DJQ0"/>
<comment type="caution">
    <text evidence="1">The sequence shown here is derived from an EMBL/GenBank/DDBJ whole genome shotgun (WGS) entry which is preliminary data.</text>
</comment>
<name>A0A1Q3DJQ0_CEPFO</name>
<accession>A0A1Q3DJQ0</accession>
<organism evidence="1 2">
    <name type="scientific">Cephalotus follicularis</name>
    <name type="common">Albany pitcher plant</name>
    <dbReference type="NCBI Taxonomy" id="3775"/>
    <lineage>
        <taxon>Eukaryota</taxon>
        <taxon>Viridiplantae</taxon>
        <taxon>Streptophyta</taxon>
        <taxon>Embryophyta</taxon>
        <taxon>Tracheophyta</taxon>
        <taxon>Spermatophyta</taxon>
        <taxon>Magnoliopsida</taxon>
        <taxon>eudicotyledons</taxon>
        <taxon>Gunneridae</taxon>
        <taxon>Pentapetalae</taxon>
        <taxon>rosids</taxon>
        <taxon>fabids</taxon>
        <taxon>Oxalidales</taxon>
        <taxon>Cephalotaceae</taxon>
        <taxon>Cephalotus</taxon>
    </lineage>
</organism>
<dbReference type="Proteomes" id="UP000187406">
    <property type="component" value="Unassembled WGS sequence"/>
</dbReference>